<feature type="compositionally biased region" description="Basic and acidic residues" evidence="1">
    <location>
        <begin position="1"/>
        <end position="13"/>
    </location>
</feature>
<sequence length="98" mass="11322">MNTKPPGEHDALGPRRIPAAPLLAPRPRARSVPHFAEPPSAFDREPYRDPFSDPFFSDPVDFGLPHSPAYDDLRGIIDRARRRFRDRRMDAERRALEF</sequence>
<dbReference type="AlphaFoldDB" id="A0A6A4W340"/>
<name>A0A6A4W340_AMPAM</name>
<proteinExistence type="predicted"/>
<dbReference type="Proteomes" id="UP000440578">
    <property type="component" value="Unassembled WGS sequence"/>
</dbReference>
<feature type="region of interest" description="Disordered" evidence="1">
    <location>
        <begin position="1"/>
        <end position="48"/>
    </location>
</feature>
<gene>
    <name evidence="2" type="ORF">FJT64_006129</name>
</gene>
<accession>A0A6A4W340</accession>
<reference evidence="2 3" key="1">
    <citation type="submission" date="2019-07" db="EMBL/GenBank/DDBJ databases">
        <title>Draft genome assembly of a fouling barnacle, Amphibalanus amphitrite (Darwin, 1854): The first reference genome for Thecostraca.</title>
        <authorList>
            <person name="Kim W."/>
        </authorList>
    </citation>
    <scope>NUCLEOTIDE SEQUENCE [LARGE SCALE GENOMIC DNA]</scope>
    <source>
        <strain evidence="2">SNU_AA5</strain>
        <tissue evidence="2">Soma without cirri and trophi</tissue>
    </source>
</reference>
<evidence type="ECO:0000313" key="2">
    <source>
        <dbReference type="EMBL" id="KAF0296438.1"/>
    </source>
</evidence>
<organism evidence="2 3">
    <name type="scientific">Amphibalanus amphitrite</name>
    <name type="common">Striped barnacle</name>
    <name type="synonym">Balanus amphitrite</name>
    <dbReference type="NCBI Taxonomy" id="1232801"/>
    <lineage>
        <taxon>Eukaryota</taxon>
        <taxon>Metazoa</taxon>
        <taxon>Ecdysozoa</taxon>
        <taxon>Arthropoda</taxon>
        <taxon>Crustacea</taxon>
        <taxon>Multicrustacea</taxon>
        <taxon>Cirripedia</taxon>
        <taxon>Thoracica</taxon>
        <taxon>Thoracicalcarea</taxon>
        <taxon>Balanomorpha</taxon>
        <taxon>Balanoidea</taxon>
        <taxon>Balanidae</taxon>
        <taxon>Amphibalaninae</taxon>
        <taxon>Amphibalanus</taxon>
    </lineage>
</organism>
<keyword evidence="3" id="KW-1185">Reference proteome</keyword>
<feature type="compositionally biased region" description="Low complexity" evidence="1">
    <location>
        <begin position="14"/>
        <end position="26"/>
    </location>
</feature>
<comment type="caution">
    <text evidence="2">The sequence shown here is derived from an EMBL/GenBank/DDBJ whole genome shotgun (WGS) entry which is preliminary data.</text>
</comment>
<dbReference type="EMBL" id="VIIS01001560">
    <property type="protein sequence ID" value="KAF0296438.1"/>
    <property type="molecule type" value="Genomic_DNA"/>
</dbReference>
<evidence type="ECO:0000256" key="1">
    <source>
        <dbReference type="SAM" id="MobiDB-lite"/>
    </source>
</evidence>
<protein>
    <submittedName>
        <fullName evidence="2">Uncharacterized protein</fullName>
    </submittedName>
</protein>
<evidence type="ECO:0000313" key="3">
    <source>
        <dbReference type="Proteomes" id="UP000440578"/>
    </source>
</evidence>